<sequence length="606" mass="68829">MSVSLVVIRLELADQSLMPQDFQYCADEMAEEETQDKALASARMALGGKTEVEKAAILHQHIGSRAMSDMVIETLVASSDGGDEKGGMQSTEEVDATKVPDSPSKQLPDQISFFSGNPSVEIIHGIMHLYKTNKMTSLTEDVRRSAMLCVLTVPTTMTSHDLMKFVAPFNDVMEHMKIIRDSTPNQYMVLIKFATQADADSFYTTCNGRQFNSIEDAVCQLVYVERAEVIKSEEGASLPVMDLTELPKCTVCLERMDESVNGVLTTLCNHSFHSQCLQRWEDASCPVCRYCQTPEPVEENKCFECGVQENLWICLICGHIGCGRYVSRHAYKHFEETQHTYAMQLTNHRVWDYAGDNYVHRLVASKTDGKMVQYECEGDSCQDEKIDGLQLEYSYLLTSQLDSQRIYWENKIVHLEKETAEEINNMKAKFKETIEKCDNLELKLNELTKEKQTMEKKQHVQFRTSVPKPRFRLEQLCVFMSIFRCSQLNNKLAKLGQELREEQEMNRCLRANQQQLQAKLQEEESRGSELAANKDTQIAELQEQLRDVMFYLETQQQISRMPAETRQEIQEGQINIASAPATSTPGPSTHGSGKSGSRKGRAKRGK</sequence>
<dbReference type="InterPro" id="IPR001841">
    <property type="entry name" value="Znf_RING"/>
</dbReference>
<evidence type="ECO:0000256" key="5">
    <source>
        <dbReference type="ARBA" id="ARBA00022490"/>
    </source>
</evidence>
<keyword evidence="8" id="KW-0479">Metal-binding</keyword>
<dbReference type="SMART" id="SM00184">
    <property type="entry name" value="RING"/>
    <property type="match status" value="1"/>
</dbReference>
<organism evidence="23 24">
    <name type="scientific">Hemibagrus guttatus</name>
    <dbReference type="NCBI Taxonomy" id="175788"/>
    <lineage>
        <taxon>Eukaryota</taxon>
        <taxon>Metazoa</taxon>
        <taxon>Chordata</taxon>
        <taxon>Craniata</taxon>
        <taxon>Vertebrata</taxon>
        <taxon>Euteleostomi</taxon>
        <taxon>Actinopterygii</taxon>
        <taxon>Neopterygii</taxon>
        <taxon>Teleostei</taxon>
        <taxon>Ostariophysi</taxon>
        <taxon>Siluriformes</taxon>
        <taxon>Bagridae</taxon>
        <taxon>Hemibagrus</taxon>
    </lineage>
</organism>
<dbReference type="InterPro" id="IPR001607">
    <property type="entry name" value="Znf_UBP"/>
</dbReference>
<dbReference type="Pfam" id="PF02148">
    <property type="entry name" value="zf-UBP"/>
    <property type="match status" value="1"/>
</dbReference>
<dbReference type="EC" id="2.3.2.27" evidence="4"/>
<dbReference type="EMBL" id="JAUCMX010000015">
    <property type="protein sequence ID" value="KAK3521835.1"/>
    <property type="molecule type" value="Genomic_DNA"/>
</dbReference>
<evidence type="ECO:0000256" key="3">
    <source>
        <dbReference type="ARBA" id="ARBA00004906"/>
    </source>
</evidence>
<keyword evidence="12 19" id="KW-0175">Coiled coil</keyword>
<evidence type="ECO:0000256" key="16">
    <source>
        <dbReference type="ARBA" id="ARBA00079145"/>
    </source>
</evidence>
<dbReference type="InterPro" id="IPR013083">
    <property type="entry name" value="Znf_RING/FYVE/PHD"/>
</dbReference>
<comment type="function">
    <text evidence="13">Negatively regulates MAP kinase activation by limiting the formation of Raf/MEK complexes probably by inactivation of the KSR1 scaffold protein. Also acts as a Ras responsive E3 ubiquitin ligase that, on activation of Ras, is modified by auto-polyubiquitination resulting in the release of inhibition of Raf/MEK complex formation. May also act as a cytoplasmic retention protein with a role in regulating nuclear transport.</text>
</comment>
<keyword evidence="10" id="KW-0833">Ubl conjugation pathway</keyword>
<evidence type="ECO:0000256" key="7">
    <source>
        <dbReference type="ARBA" id="ARBA00022679"/>
    </source>
</evidence>
<evidence type="ECO:0000256" key="8">
    <source>
        <dbReference type="ARBA" id="ARBA00022723"/>
    </source>
</evidence>
<keyword evidence="11" id="KW-0862">Zinc</keyword>
<feature type="region of interest" description="Disordered" evidence="20">
    <location>
        <begin position="78"/>
        <end position="107"/>
    </location>
</feature>
<dbReference type="PANTHER" id="PTHR24007:SF7">
    <property type="entry name" value="BRCA1-ASSOCIATED PROTEIN"/>
    <property type="match status" value="1"/>
</dbReference>
<dbReference type="InterPro" id="IPR047243">
    <property type="entry name" value="RING-H2_BRAP2"/>
</dbReference>
<dbReference type="InterPro" id="IPR034932">
    <property type="entry name" value="BRAP2_RRM"/>
</dbReference>
<dbReference type="GO" id="GO:0016567">
    <property type="term" value="P:protein ubiquitination"/>
    <property type="evidence" value="ECO:0007669"/>
    <property type="project" value="TreeGrafter"/>
</dbReference>
<feature type="coiled-coil region" evidence="19">
    <location>
        <begin position="485"/>
        <end position="533"/>
    </location>
</feature>
<keyword evidence="9 18" id="KW-0863">Zinc-finger</keyword>
<dbReference type="Gene3D" id="3.30.40.10">
    <property type="entry name" value="Zinc/RING finger domain, C3HC4 (zinc finger)"/>
    <property type="match status" value="2"/>
</dbReference>
<dbReference type="GO" id="GO:0008139">
    <property type="term" value="F:nuclear localization sequence binding"/>
    <property type="evidence" value="ECO:0007669"/>
    <property type="project" value="UniProtKB-ARBA"/>
</dbReference>
<gene>
    <name evidence="23" type="ORF">QTP70_018573</name>
</gene>
<dbReference type="Pfam" id="PF07576">
    <property type="entry name" value="BRAP2"/>
    <property type="match status" value="1"/>
</dbReference>
<dbReference type="GO" id="GO:0061630">
    <property type="term" value="F:ubiquitin protein ligase activity"/>
    <property type="evidence" value="ECO:0007669"/>
    <property type="project" value="UniProtKB-EC"/>
</dbReference>
<dbReference type="SUPFAM" id="SSF54928">
    <property type="entry name" value="RNA-binding domain, RBD"/>
    <property type="match status" value="1"/>
</dbReference>
<dbReference type="Pfam" id="PF13639">
    <property type="entry name" value="zf-RING_2"/>
    <property type="match status" value="1"/>
</dbReference>
<accession>A0AAE0QIL9</accession>
<dbReference type="GO" id="GO:0005737">
    <property type="term" value="C:cytoplasm"/>
    <property type="evidence" value="ECO:0007669"/>
    <property type="project" value="UniProtKB-SubCell"/>
</dbReference>
<evidence type="ECO:0000256" key="15">
    <source>
        <dbReference type="ARBA" id="ARBA00077777"/>
    </source>
</evidence>
<evidence type="ECO:0000256" key="2">
    <source>
        <dbReference type="ARBA" id="ARBA00004496"/>
    </source>
</evidence>
<dbReference type="CDD" id="cd12718">
    <property type="entry name" value="RRM_BRAP2"/>
    <property type="match status" value="1"/>
</dbReference>
<evidence type="ECO:0000259" key="21">
    <source>
        <dbReference type="PROSITE" id="PS50089"/>
    </source>
</evidence>
<evidence type="ECO:0000256" key="11">
    <source>
        <dbReference type="ARBA" id="ARBA00022833"/>
    </source>
</evidence>
<dbReference type="GO" id="GO:0008270">
    <property type="term" value="F:zinc ion binding"/>
    <property type="evidence" value="ECO:0007669"/>
    <property type="project" value="UniProtKB-KW"/>
</dbReference>
<feature type="region of interest" description="Disordered" evidence="20">
    <location>
        <begin position="559"/>
        <end position="606"/>
    </location>
</feature>
<dbReference type="Gene3D" id="3.30.70.330">
    <property type="match status" value="1"/>
</dbReference>
<evidence type="ECO:0000256" key="13">
    <source>
        <dbReference type="ARBA" id="ARBA00053069"/>
    </source>
</evidence>
<evidence type="ECO:0000259" key="22">
    <source>
        <dbReference type="PROSITE" id="PS50271"/>
    </source>
</evidence>
<dbReference type="SMART" id="SM00290">
    <property type="entry name" value="ZnF_UBP"/>
    <property type="match status" value="1"/>
</dbReference>
<comment type="caution">
    <text evidence="23">The sequence shown here is derived from an EMBL/GenBank/DDBJ whole genome shotgun (WGS) entry which is preliminary data.</text>
</comment>
<keyword evidence="7" id="KW-0808">Transferase</keyword>
<evidence type="ECO:0000256" key="18">
    <source>
        <dbReference type="PROSITE-ProRule" id="PRU00502"/>
    </source>
</evidence>
<evidence type="ECO:0000256" key="9">
    <source>
        <dbReference type="ARBA" id="ARBA00022771"/>
    </source>
</evidence>
<comment type="catalytic activity">
    <reaction evidence="1">
        <text>S-ubiquitinyl-[E2 ubiquitin-conjugating enzyme]-L-cysteine + [acceptor protein]-L-lysine = [E2 ubiquitin-conjugating enzyme]-L-cysteine + N(6)-ubiquitinyl-[acceptor protein]-L-lysine.</text>
        <dbReference type="EC" id="2.3.2.27"/>
    </reaction>
</comment>
<evidence type="ECO:0000313" key="24">
    <source>
        <dbReference type="Proteomes" id="UP001274896"/>
    </source>
</evidence>
<dbReference type="SUPFAM" id="SSF57850">
    <property type="entry name" value="RING/U-box"/>
    <property type="match status" value="2"/>
</dbReference>
<evidence type="ECO:0000256" key="6">
    <source>
        <dbReference type="ARBA" id="ARBA00022553"/>
    </source>
</evidence>
<dbReference type="GO" id="GO:0007265">
    <property type="term" value="P:Ras protein signal transduction"/>
    <property type="evidence" value="ECO:0007669"/>
    <property type="project" value="TreeGrafter"/>
</dbReference>
<protein>
    <recommendedName>
        <fullName evidence="14">BRCA1-associated protein</fullName>
        <ecNumber evidence="4">2.3.2.27</ecNumber>
    </recommendedName>
    <alternativeName>
        <fullName evidence="15">BRAP2</fullName>
    </alternativeName>
    <alternativeName>
        <fullName evidence="17">Impedes mitogenic signal propagation</fullName>
    </alternativeName>
    <alternativeName>
        <fullName evidence="16">RING-type E3 ubiquitin transferase BRAP2</fullName>
    </alternativeName>
</protein>
<name>A0AAE0QIL9_9TELE</name>
<reference evidence="23" key="1">
    <citation type="submission" date="2023-06" db="EMBL/GenBank/DDBJ databases">
        <title>Male Hemibagrus guttatus genome.</title>
        <authorList>
            <person name="Bian C."/>
        </authorList>
    </citation>
    <scope>NUCLEOTIDE SEQUENCE</scope>
    <source>
        <strain evidence="23">Male_cb2023</strain>
        <tissue evidence="23">Muscle</tissue>
    </source>
</reference>
<evidence type="ECO:0000256" key="4">
    <source>
        <dbReference type="ARBA" id="ARBA00012483"/>
    </source>
</evidence>
<keyword evidence="24" id="KW-1185">Reference proteome</keyword>
<comment type="pathway">
    <text evidence="3">Protein modification; protein ubiquitination.</text>
</comment>
<evidence type="ECO:0000256" key="10">
    <source>
        <dbReference type="ARBA" id="ARBA00022786"/>
    </source>
</evidence>
<evidence type="ECO:0000256" key="14">
    <source>
        <dbReference type="ARBA" id="ARBA00068523"/>
    </source>
</evidence>
<feature type="coiled-coil region" evidence="19">
    <location>
        <begin position="423"/>
        <end position="457"/>
    </location>
</feature>
<dbReference type="InterPro" id="IPR011422">
    <property type="entry name" value="BRAP2/ETP1_RRM"/>
</dbReference>
<feature type="domain" description="UBP-type" evidence="22">
    <location>
        <begin position="286"/>
        <end position="378"/>
    </location>
</feature>
<dbReference type="Proteomes" id="UP001274896">
    <property type="component" value="Unassembled WGS sequence"/>
</dbReference>
<feature type="compositionally biased region" description="Polar residues" evidence="20">
    <location>
        <begin position="570"/>
        <end position="590"/>
    </location>
</feature>
<feature type="compositionally biased region" description="Basic residues" evidence="20">
    <location>
        <begin position="596"/>
        <end position="606"/>
    </location>
</feature>
<dbReference type="CDD" id="cd16457">
    <property type="entry name" value="RING-H2_BRAP2"/>
    <property type="match status" value="1"/>
</dbReference>
<feature type="domain" description="RING-type" evidence="21">
    <location>
        <begin position="249"/>
        <end position="289"/>
    </location>
</feature>
<evidence type="ECO:0000256" key="19">
    <source>
        <dbReference type="SAM" id="Coils"/>
    </source>
</evidence>
<keyword evidence="5" id="KW-0963">Cytoplasm</keyword>
<dbReference type="InterPro" id="IPR012677">
    <property type="entry name" value="Nucleotide-bd_a/b_plait_sf"/>
</dbReference>
<dbReference type="AlphaFoldDB" id="A0AAE0QIL9"/>
<evidence type="ECO:0000313" key="23">
    <source>
        <dbReference type="EMBL" id="KAK3521835.1"/>
    </source>
</evidence>
<dbReference type="InterPro" id="IPR035979">
    <property type="entry name" value="RBD_domain_sf"/>
</dbReference>
<dbReference type="FunFam" id="3.30.40.10:FF:000159">
    <property type="entry name" value="BRCA1-associated protein-like"/>
    <property type="match status" value="1"/>
</dbReference>
<dbReference type="PANTHER" id="PTHR24007">
    <property type="entry name" value="BRCA1-ASSOCIATED PROTEIN"/>
    <property type="match status" value="1"/>
</dbReference>
<dbReference type="GO" id="GO:0003676">
    <property type="term" value="F:nucleic acid binding"/>
    <property type="evidence" value="ECO:0007669"/>
    <property type="project" value="InterPro"/>
</dbReference>
<keyword evidence="6" id="KW-0597">Phosphoprotein</keyword>
<evidence type="ECO:0000256" key="17">
    <source>
        <dbReference type="ARBA" id="ARBA00080166"/>
    </source>
</evidence>
<dbReference type="FunFam" id="3.30.40.10:FF:000206">
    <property type="entry name" value="BRCA1-associated protein isoform X1"/>
    <property type="match status" value="1"/>
</dbReference>
<proteinExistence type="predicted"/>
<comment type="subcellular location">
    <subcellularLocation>
        <location evidence="2">Cytoplasm</location>
    </subcellularLocation>
</comment>
<dbReference type="PROSITE" id="PS50089">
    <property type="entry name" value="ZF_RING_2"/>
    <property type="match status" value="1"/>
</dbReference>
<dbReference type="PROSITE" id="PS50271">
    <property type="entry name" value="ZF_UBP"/>
    <property type="match status" value="1"/>
</dbReference>
<evidence type="ECO:0000256" key="1">
    <source>
        <dbReference type="ARBA" id="ARBA00000900"/>
    </source>
</evidence>
<evidence type="ECO:0000256" key="12">
    <source>
        <dbReference type="ARBA" id="ARBA00023054"/>
    </source>
</evidence>
<evidence type="ECO:0000256" key="20">
    <source>
        <dbReference type="SAM" id="MobiDB-lite"/>
    </source>
</evidence>